<dbReference type="RefSeq" id="WP_171219039.1">
    <property type="nucleotide sequence ID" value="NZ_JABEPP010000004.1"/>
</dbReference>
<dbReference type="Gene3D" id="3.30.750.140">
    <property type="match status" value="1"/>
</dbReference>
<dbReference type="EMBL" id="JABEPP010000004">
    <property type="protein sequence ID" value="NNM73526.1"/>
    <property type="molecule type" value="Genomic_DNA"/>
</dbReference>
<evidence type="ECO:0000313" key="3">
    <source>
        <dbReference type="EMBL" id="NNM73526.1"/>
    </source>
</evidence>
<feature type="domain" description="Flagellar hook-length control protein-like C-terminal" evidence="2">
    <location>
        <begin position="323"/>
        <end position="389"/>
    </location>
</feature>
<keyword evidence="4" id="KW-1185">Reference proteome</keyword>
<dbReference type="AlphaFoldDB" id="A0A849I173"/>
<dbReference type="InterPro" id="IPR021136">
    <property type="entry name" value="Flagellar_hook_control-like_C"/>
</dbReference>
<dbReference type="InterPro" id="IPR038610">
    <property type="entry name" value="FliK-like_C_sf"/>
</dbReference>
<feature type="region of interest" description="Disordered" evidence="1">
    <location>
        <begin position="398"/>
        <end position="429"/>
    </location>
</feature>
<name>A0A849I173_9HYPH</name>
<proteinExistence type="predicted"/>
<dbReference type="Proteomes" id="UP000564885">
    <property type="component" value="Unassembled WGS sequence"/>
</dbReference>
<comment type="caution">
    <text evidence="3">The sequence shown here is derived from an EMBL/GenBank/DDBJ whole genome shotgun (WGS) entry which is preliminary data.</text>
</comment>
<accession>A0A849I173</accession>
<dbReference type="Pfam" id="PF02120">
    <property type="entry name" value="Flg_hook"/>
    <property type="match status" value="1"/>
</dbReference>
<evidence type="ECO:0000259" key="2">
    <source>
        <dbReference type="Pfam" id="PF02120"/>
    </source>
</evidence>
<organism evidence="3 4">
    <name type="scientific">Enterovirga aerilata</name>
    <dbReference type="NCBI Taxonomy" id="2730920"/>
    <lineage>
        <taxon>Bacteria</taxon>
        <taxon>Pseudomonadati</taxon>
        <taxon>Pseudomonadota</taxon>
        <taxon>Alphaproteobacteria</taxon>
        <taxon>Hyphomicrobiales</taxon>
        <taxon>Methylobacteriaceae</taxon>
        <taxon>Enterovirga</taxon>
    </lineage>
</organism>
<evidence type="ECO:0000256" key="1">
    <source>
        <dbReference type="SAM" id="MobiDB-lite"/>
    </source>
</evidence>
<feature type="compositionally biased region" description="Basic and acidic residues" evidence="1">
    <location>
        <begin position="406"/>
        <end position="428"/>
    </location>
</feature>
<feature type="compositionally biased region" description="Low complexity" evidence="1">
    <location>
        <begin position="48"/>
        <end position="61"/>
    </location>
</feature>
<feature type="region of interest" description="Disordered" evidence="1">
    <location>
        <begin position="187"/>
        <end position="278"/>
    </location>
</feature>
<gene>
    <name evidence="3" type="ORF">HJG44_14150</name>
</gene>
<feature type="compositionally biased region" description="Polar residues" evidence="1">
    <location>
        <begin position="1"/>
        <end position="12"/>
    </location>
</feature>
<feature type="region of interest" description="Disordered" evidence="1">
    <location>
        <begin position="1"/>
        <end position="164"/>
    </location>
</feature>
<dbReference type="CDD" id="cd17470">
    <property type="entry name" value="T3SS_Flik_C"/>
    <property type="match status" value="1"/>
</dbReference>
<feature type="compositionally biased region" description="Basic and acidic residues" evidence="1">
    <location>
        <begin position="62"/>
        <end position="132"/>
    </location>
</feature>
<protein>
    <recommendedName>
        <fullName evidence="2">Flagellar hook-length control protein-like C-terminal domain-containing protein</fullName>
    </recommendedName>
</protein>
<feature type="compositionally biased region" description="Low complexity" evidence="1">
    <location>
        <begin position="256"/>
        <end position="278"/>
    </location>
</feature>
<evidence type="ECO:0000313" key="4">
    <source>
        <dbReference type="Proteomes" id="UP000564885"/>
    </source>
</evidence>
<feature type="compositionally biased region" description="Low complexity" evidence="1">
    <location>
        <begin position="146"/>
        <end position="164"/>
    </location>
</feature>
<reference evidence="3 4" key="1">
    <citation type="submission" date="2020-04" db="EMBL/GenBank/DDBJ databases">
        <title>Enterovirga sp. isolate from soil.</title>
        <authorList>
            <person name="Chea S."/>
            <person name="Kim D.-U."/>
        </authorList>
    </citation>
    <scope>NUCLEOTIDE SEQUENCE [LARGE SCALE GENOMIC DNA]</scope>
    <source>
        <strain evidence="3 4">DB1703</strain>
    </source>
</reference>
<feature type="compositionally biased region" description="Low complexity" evidence="1">
    <location>
        <begin position="227"/>
        <end position="247"/>
    </location>
</feature>
<sequence>MPSVPNSRSVAAQSLAAMPRNEPASRDRTQRASFSLPELLKESPTVKAARPVAATARAGTRALDDRREPGRERARTDTARDNERAGRNRGTDRAGESRPRPAERSRDEARRTAPRDEPRDLSGAGRSDREGVDDAAAAETGKGELEAAVTGAETASAAEGESLPGLGQAGLLALSLPAPAAGAEEGLASGAAQGGAEGVEAAAKRRGGGPRDGETASASHAEGQTEATADGAPGRGGAAVPALAAMAGNGGRSRQANEAEAAPGDAGPADKAAGPDAASAKPAFADLLTQANAGEHKAGAVARHAVVSDVAVGRVPIEIGLKALEGTNRFEIRLTPEELGRVDVRLDIGEGGEVRAHLIVERPEALALLTRDRSQLEQALEQAGLKPSAEGVAFSLRDGAAGQDGHGGRDGRAEAHHPAEAPAARDDAVTAATPAGVPQRLLARLGALDLRI</sequence>